<accession>A0A5P6NBH3</accession>
<keyword evidence="1" id="KW-1133">Transmembrane helix</keyword>
<dbReference type="AlphaFoldDB" id="A0A5P6NBH3"/>
<name>A0A5P6NBH3_9SPHN</name>
<dbReference type="Proteomes" id="UP000325385">
    <property type="component" value="Chromosome"/>
</dbReference>
<proteinExistence type="predicted"/>
<protein>
    <submittedName>
        <fullName evidence="2">Uncharacterized protein</fullName>
    </submittedName>
</protein>
<evidence type="ECO:0000256" key="1">
    <source>
        <dbReference type="SAM" id="Phobius"/>
    </source>
</evidence>
<organism evidence="2 3">
    <name type="scientific">Qipengyuania flava</name>
    <dbReference type="NCBI Taxonomy" id="192812"/>
    <lineage>
        <taxon>Bacteria</taxon>
        <taxon>Pseudomonadati</taxon>
        <taxon>Pseudomonadota</taxon>
        <taxon>Alphaproteobacteria</taxon>
        <taxon>Sphingomonadales</taxon>
        <taxon>Erythrobacteraceae</taxon>
        <taxon>Qipengyuania</taxon>
    </lineage>
</organism>
<evidence type="ECO:0000313" key="2">
    <source>
        <dbReference type="EMBL" id="QFI63349.1"/>
    </source>
</evidence>
<feature type="transmembrane region" description="Helical" evidence="1">
    <location>
        <begin position="16"/>
        <end position="34"/>
    </location>
</feature>
<sequence>MPVSAWVAWHQETNAMFWRLIGLGLVGYLGTKLLSGKSGSRNAAYAEGQPHDFHTDVRDAGPGAMRDRCDGEWTEVDEDLDESFPASDPPGGY</sequence>
<keyword evidence="1" id="KW-0472">Membrane</keyword>
<keyword evidence="1" id="KW-0812">Transmembrane</keyword>
<dbReference type="EMBL" id="CP032228">
    <property type="protein sequence ID" value="QFI63349.1"/>
    <property type="molecule type" value="Genomic_DNA"/>
</dbReference>
<gene>
    <name evidence="2" type="ORF">D0Y83_08760</name>
</gene>
<reference evidence="3" key="1">
    <citation type="submission" date="2018-09" db="EMBL/GenBank/DDBJ databases">
        <title>Nocardia yunnanensis sp. nov., an actinomycete isolated from a soil sample.</title>
        <authorList>
            <person name="Zhang J."/>
        </authorList>
    </citation>
    <scope>NUCLEOTIDE SEQUENCE [LARGE SCALE GENOMIC DNA]</scope>
    <source>
        <strain evidence="3">21-3</strain>
    </source>
</reference>
<evidence type="ECO:0000313" key="3">
    <source>
        <dbReference type="Proteomes" id="UP000325385"/>
    </source>
</evidence>